<name>A0ABX9YET5_9BURK</name>
<feature type="region of interest" description="Disordered" evidence="1">
    <location>
        <begin position="1"/>
        <end position="24"/>
    </location>
</feature>
<sequence>MAFGRLTTRSFLRPGPADSDEEAPNVAPDVFKVRYGYKFIEEAASQMESLYLMLVASEAEQLGSASVKLAGRAVLQSTFSAAGTFAGAGLGTLTGTGPVGPLAGAAIGGAAGKRIYKNLEREAGKYFKLNIKINRTYPSVSQIDNELSSAYLQRVVSETNTAGPASSAILATGKMALKHTSKSAAKILKFLPLSKVADVIYQYIKAKSGLSPGKIDNLLRLMNELENTLKREKESIESSFHLLIPHPDRDDIGIEPGRAHRLDALFGYRSREEQIIRFKDISEKYGEALDFMNKNRKILYGMQLDR</sequence>
<organism evidence="2 3">
    <name type="scientific">Burkholderia stagnalis</name>
    <dbReference type="NCBI Taxonomy" id="1503054"/>
    <lineage>
        <taxon>Bacteria</taxon>
        <taxon>Pseudomonadati</taxon>
        <taxon>Pseudomonadota</taxon>
        <taxon>Betaproteobacteria</taxon>
        <taxon>Burkholderiales</taxon>
        <taxon>Burkholderiaceae</taxon>
        <taxon>Burkholderia</taxon>
        <taxon>Burkholderia cepacia complex</taxon>
    </lineage>
</organism>
<dbReference type="Proteomes" id="UP000281098">
    <property type="component" value="Unassembled WGS sequence"/>
</dbReference>
<keyword evidence="3" id="KW-1185">Reference proteome</keyword>
<reference evidence="2 3" key="1">
    <citation type="submission" date="2018-08" db="EMBL/GenBank/DDBJ databases">
        <title>Comparative analysis of Burkholderia isolates from Puerto Rico.</title>
        <authorList>
            <person name="Hall C."/>
            <person name="Sahl J."/>
            <person name="Wagner D."/>
        </authorList>
    </citation>
    <scope>NUCLEOTIDE SEQUENCE [LARGE SCALE GENOMIC DNA]</scope>
    <source>
        <strain evidence="2 3">Bp8966</strain>
    </source>
</reference>
<comment type="caution">
    <text evidence="2">The sequence shown here is derived from an EMBL/GenBank/DDBJ whole genome shotgun (WGS) entry which is preliminary data.</text>
</comment>
<proteinExistence type="predicted"/>
<evidence type="ECO:0000256" key="1">
    <source>
        <dbReference type="SAM" id="MobiDB-lite"/>
    </source>
</evidence>
<gene>
    <name evidence="2" type="ORF">DF017_34580</name>
</gene>
<accession>A0ABX9YET5</accession>
<evidence type="ECO:0000313" key="3">
    <source>
        <dbReference type="Proteomes" id="UP000281098"/>
    </source>
</evidence>
<dbReference type="EMBL" id="QTPM01000082">
    <property type="protein sequence ID" value="RQY79889.1"/>
    <property type="molecule type" value="Genomic_DNA"/>
</dbReference>
<protein>
    <submittedName>
        <fullName evidence="2">Uncharacterized protein</fullName>
    </submittedName>
</protein>
<evidence type="ECO:0000313" key="2">
    <source>
        <dbReference type="EMBL" id="RQY79889.1"/>
    </source>
</evidence>